<proteinExistence type="inferred from homology"/>
<dbReference type="GO" id="GO:0009002">
    <property type="term" value="F:serine-type D-Ala-D-Ala carboxypeptidase activity"/>
    <property type="evidence" value="ECO:0007669"/>
    <property type="project" value="InterPro"/>
</dbReference>
<dbReference type="InterPro" id="IPR012338">
    <property type="entry name" value="Beta-lactam/transpept-like"/>
</dbReference>
<feature type="active site" description="Acyl-ester intermediate" evidence="7">
    <location>
        <position position="62"/>
    </location>
</feature>
<feature type="domain" description="Peptidase S11 D-alanyl-D-alanine carboxypeptidase A N-terminal" evidence="11">
    <location>
        <begin position="28"/>
        <end position="255"/>
    </location>
</feature>
<dbReference type="PANTHER" id="PTHR21581">
    <property type="entry name" value="D-ALANYL-D-ALANINE CARBOXYPEPTIDASE"/>
    <property type="match status" value="1"/>
</dbReference>
<dbReference type="RefSeq" id="WP_246139278.1">
    <property type="nucleotide sequence ID" value="NZ_BJYD01000006.1"/>
</dbReference>
<keyword evidence="12" id="KW-0645">Protease</keyword>
<evidence type="ECO:0000259" key="11">
    <source>
        <dbReference type="Pfam" id="PF00768"/>
    </source>
</evidence>
<dbReference type="Proteomes" id="UP000321886">
    <property type="component" value="Unassembled WGS sequence"/>
</dbReference>
<dbReference type="PANTHER" id="PTHR21581:SF33">
    <property type="entry name" value="D-ALANYL-D-ALANINE CARBOXYPEPTIDASE DACB"/>
    <property type="match status" value="1"/>
</dbReference>
<feature type="binding site" evidence="8">
    <location>
        <position position="225"/>
    </location>
    <ligand>
        <name>substrate</name>
    </ligand>
</feature>
<dbReference type="SUPFAM" id="SSF56601">
    <property type="entry name" value="beta-lactamase/transpeptidase-like"/>
    <property type="match status" value="1"/>
</dbReference>
<dbReference type="GO" id="GO:0006508">
    <property type="term" value="P:proteolysis"/>
    <property type="evidence" value="ECO:0007669"/>
    <property type="project" value="InterPro"/>
</dbReference>
<evidence type="ECO:0000256" key="2">
    <source>
        <dbReference type="ARBA" id="ARBA00022729"/>
    </source>
</evidence>
<accession>A0A511WNU0</accession>
<sequence>MKKLIVIILALFTTFSIHPNITMAKSKPDTPSINSEAAIVLEANTGKVIYEKNAETRMYPASLTKIATAIYAIENGDLKETVTVSERAYETGGSSVFLEEGDQATLKELVQGLLLNSGNDAGVAIAEHLSGSVERFSEDLNAYLEEKAGVERTDFQNPHGLFDSEHRTTAKDLAKITQYAQGNQTFNEIYGLEVLDWNGEKWDATLYTHHRLMREDPYEGVTGGKTGYVPQSGFTLATSASRENMDLIVITMKSRTKNLSYEDTKKLLDYGFDHYQTSTLNPGKELPADINEEYKLPDEISYTHLKEEAVKTEVDDSGQFSIAYRDGTAIYTTQLAKMEEKATERPGNEQKTEKPNWQDYWPLFIFPRHFWVTEIYEQIK</sequence>
<keyword evidence="2 10" id="KW-0732">Signal</keyword>
<evidence type="ECO:0000256" key="3">
    <source>
        <dbReference type="ARBA" id="ARBA00022801"/>
    </source>
</evidence>
<dbReference type="GO" id="GO:0009252">
    <property type="term" value="P:peptidoglycan biosynthetic process"/>
    <property type="evidence" value="ECO:0007669"/>
    <property type="project" value="UniProtKB-KW"/>
</dbReference>
<dbReference type="Pfam" id="PF00768">
    <property type="entry name" value="Peptidase_S11"/>
    <property type="match status" value="1"/>
</dbReference>
<evidence type="ECO:0000256" key="4">
    <source>
        <dbReference type="ARBA" id="ARBA00022960"/>
    </source>
</evidence>
<dbReference type="InterPro" id="IPR001967">
    <property type="entry name" value="Peptidase_S11_N"/>
</dbReference>
<keyword evidence="13" id="KW-1185">Reference proteome</keyword>
<dbReference type="PRINTS" id="PR00725">
    <property type="entry name" value="DADACBPTASE1"/>
</dbReference>
<keyword evidence="5" id="KW-0573">Peptidoglycan synthesis</keyword>
<name>A0A511WNU0_9BACI</name>
<feature type="active site" description="Proton acceptor" evidence="7">
    <location>
        <position position="65"/>
    </location>
</feature>
<dbReference type="GO" id="GO:0008360">
    <property type="term" value="P:regulation of cell shape"/>
    <property type="evidence" value="ECO:0007669"/>
    <property type="project" value="UniProtKB-KW"/>
</dbReference>
<evidence type="ECO:0000256" key="7">
    <source>
        <dbReference type="PIRSR" id="PIRSR618044-1"/>
    </source>
</evidence>
<comment type="similarity">
    <text evidence="1 9">Belongs to the peptidase S11 family.</text>
</comment>
<protein>
    <submittedName>
        <fullName evidence="12">D-alanyl-D-alanine carboxypeptidase</fullName>
    </submittedName>
</protein>
<reference evidence="12 13" key="1">
    <citation type="submission" date="2019-07" db="EMBL/GenBank/DDBJ databases">
        <title>Whole genome shotgun sequence of Halobacillus faecis NBRC 103569.</title>
        <authorList>
            <person name="Hosoyama A."/>
            <person name="Uohara A."/>
            <person name="Ohji S."/>
            <person name="Ichikawa N."/>
        </authorList>
    </citation>
    <scope>NUCLEOTIDE SEQUENCE [LARGE SCALE GENOMIC DNA]</scope>
    <source>
        <strain evidence="12 13">NBRC 103569</strain>
    </source>
</reference>
<keyword evidence="4" id="KW-0133">Cell shape</keyword>
<evidence type="ECO:0000256" key="5">
    <source>
        <dbReference type="ARBA" id="ARBA00022984"/>
    </source>
</evidence>
<organism evidence="12 13">
    <name type="scientific">Halobacillus faecis</name>
    <dbReference type="NCBI Taxonomy" id="360184"/>
    <lineage>
        <taxon>Bacteria</taxon>
        <taxon>Bacillati</taxon>
        <taxon>Bacillota</taxon>
        <taxon>Bacilli</taxon>
        <taxon>Bacillales</taxon>
        <taxon>Bacillaceae</taxon>
        <taxon>Halobacillus</taxon>
    </lineage>
</organism>
<evidence type="ECO:0000256" key="9">
    <source>
        <dbReference type="RuleBase" id="RU004016"/>
    </source>
</evidence>
<evidence type="ECO:0000313" key="12">
    <source>
        <dbReference type="EMBL" id="GEN52816.1"/>
    </source>
</evidence>
<dbReference type="GO" id="GO:0071555">
    <property type="term" value="P:cell wall organization"/>
    <property type="evidence" value="ECO:0007669"/>
    <property type="project" value="UniProtKB-KW"/>
</dbReference>
<feature type="chain" id="PRO_5022241845" evidence="10">
    <location>
        <begin position="25"/>
        <end position="380"/>
    </location>
</feature>
<evidence type="ECO:0000256" key="8">
    <source>
        <dbReference type="PIRSR" id="PIRSR618044-2"/>
    </source>
</evidence>
<gene>
    <name evidence="12" type="ORF">HFA01_10780</name>
</gene>
<dbReference type="Gene3D" id="3.40.710.10">
    <property type="entry name" value="DD-peptidase/beta-lactamase superfamily"/>
    <property type="match status" value="1"/>
</dbReference>
<comment type="caution">
    <text evidence="12">The sequence shown here is derived from an EMBL/GenBank/DDBJ whole genome shotgun (WGS) entry which is preliminary data.</text>
</comment>
<evidence type="ECO:0000256" key="6">
    <source>
        <dbReference type="ARBA" id="ARBA00023316"/>
    </source>
</evidence>
<dbReference type="AlphaFoldDB" id="A0A511WNU0"/>
<dbReference type="EMBL" id="BJYD01000006">
    <property type="protein sequence ID" value="GEN52816.1"/>
    <property type="molecule type" value="Genomic_DNA"/>
</dbReference>
<evidence type="ECO:0000256" key="1">
    <source>
        <dbReference type="ARBA" id="ARBA00007164"/>
    </source>
</evidence>
<evidence type="ECO:0000256" key="10">
    <source>
        <dbReference type="SAM" id="SignalP"/>
    </source>
</evidence>
<feature type="active site" evidence="7">
    <location>
        <position position="117"/>
    </location>
</feature>
<keyword evidence="6" id="KW-0961">Cell wall biogenesis/degradation</keyword>
<keyword evidence="3" id="KW-0378">Hydrolase</keyword>
<keyword evidence="12" id="KW-0121">Carboxypeptidase</keyword>
<dbReference type="InterPro" id="IPR018044">
    <property type="entry name" value="Peptidase_S11"/>
</dbReference>
<evidence type="ECO:0000313" key="13">
    <source>
        <dbReference type="Proteomes" id="UP000321886"/>
    </source>
</evidence>
<feature type="signal peptide" evidence="10">
    <location>
        <begin position="1"/>
        <end position="24"/>
    </location>
</feature>